<feature type="signal peptide" evidence="1">
    <location>
        <begin position="1"/>
        <end position="21"/>
    </location>
</feature>
<evidence type="ECO:0000256" key="1">
    <source>
        <dbReference type="SAM" id="SignalP"/>
    </source>
</evidence>
<evidence type="ECO:0008006" key="4">
    <source>
        <dbReference type="Google" id="ProtNLM"/>
    </source>
</evidence>
<evidence type="ECO:0000313" key="2">
    <source>
        <dbReference type="EMBL" id="RRB02501.1"/>
    </source>
</evidence>
<protein>
    <recommendedName>
        <fullName evidence="4">HmuY protein</fullName>
    </recommendedName>
</protein>
<dbReference type="EMBL" id="RQJO01000009">
    <property type="protein sequence ID" value="RRB02501.1"/>
    <property type="molecule type" value="Genomic_DNA"/>
</dbReference>
<dbReference type="InterPro" id="IPR038081">
    <property type="entry name" value="CalX-like_sf"/>
</dbReference>
<dbReference type="InterPro" id="IPR025921">
    <property type="entry name" value="HmuY"/>
</dbReference>
<dbReference type="CDD" id="cd12105">
    <property type="entry name" value="HmuY"/>
    <property type="match status" value="1"/>
</dbReference>
<sequence>MNKVRSLLALFIFSMAINACKQDDPPLPDNLVNFDAAEQGFDSDKTEAEIKLTLTRSAETATAVTIDLAPSGIAYGTQFTTNPAATNNSLTVTIPAGSSTGSFKVTKGANLFLSGKETINFTIKTAASPVLVGTKTTSTLKFSSIVSTGSALKLNGGEGGSSAINSVFVDFSNNAQSSVARNSWDLGFYSGTDFRVVINGTTGATAKELPKTDLTQVTAADTVGLRNILILSQGTGSFDNVDDPEGDITKTAIKTISATDAENKVYIINPGNSGTTAKAWYKVRIVRKGTGYTLQYAQIAETTFKTLDVTKDSKLNFSYVSFEKGLTTVEPAKTDWDMEWTLATYKAALSATESVPYTYADYVFINHLGGVEAAEVLTTTSTYDAYSEATITTTTFKKDRNVIGSNWRTSAGPNGVPAGVKTDRFYVIKDAAGNVYKVRFMNYTSSDGGVRGYPNIEYKLVKKV</sequence>
<keyword evidence="3" id="KW-1185">Reference proteome</keyword>
<evidence type="ECO:0000313" key="3">
    <source>
        <dbReference type="Proteomes" id="UP000271925"/>
    </source>
</evidence>
<dbReference type="OrthoDB" id="1091850at2"/>
<comment type="caution">
    <text evidence="2">The sequence shown here is derived from an EMBL/GenBank/DDBJ whole genome shotgun (WGS) entry which is preliminary data.</text>
</comment>
<dbReference type="Pfam" id="PF14064">
    <property type="entry name" value="HmuY"/>
    <property type="match status" value="1"/>
</dbReference>
<organism evidence="2 3">
    <name type="scientific">Larkinella rosea</name>
    <dbReference type="NCBI Taxonomy" id="2025312"/>
    <lineage>
        <taxon>Bacteria</taxon>
        <taxon>Pseudomonadati</taxon>
        <taxon>Bacteroidota</taxon>
        <taxon>Cytophagia</taxon>
        <taxon>Cytophagales</taxon>
        <taxon>Spirosomataceae</taxon>
        <taxon>Larkinella</taxon>
    </lineage>
</organism>
<name>A0A3P1BN52_9BACT</name>
<accession>A0A3P1BN52</accession>
<dbReference type="RefSeq" id="WP_124876665.1">
    <property type="nucleotide sequence ID" value="NZ_RQJO01000009.1"/>
</dbReference>
<keyword evidence="1" id="KW-0732">Signal</keyword>
<dbReference type="Proteomes" id="UP000271925">
    <property type="component" value="Unassembled WGS sequence"/>
</dbReference>
<feature type="chain" id="PRO_5018229666" description="HmuY protein" evidence="1">
    <location>
        <begin position="22"/>
        <end position="464"/>
    </location>
</feature>
<dbReference type="AlphaFoldDB" id="A0A3P1BN52"/>
<dbReference type="Gene3D" id="2.60.40.2030">
    <property type="match status" value="1"/>
</dbReference>
<proteinExistence type="predicted"/>
<reference evidence="2 3" key="1">
    <citation type="submission" date="2018-11" db="EMBL/GenBank/DDBJ databases">
        <authorList>
            <person name="Zhou Z."/>
            <person name="Wang G."/>
        </authorList>
    </citation>
    <scope>NUCLEOTIDE SEQUENCE [LARGE SCALE GENOMIC DNA]</scope>
    <source>
        <strain evidence="2 3">KCTC52004</strain>
    </source>
</reference>
<gene>
    <name evidence="2" type="ORF">EHT25_18775</name>
</gene>